<dbReference type="GO" id="GO:0022857">
    <property type="term" value="F:transmembrane transporter activity"/>
    <property type="evidence" value="ECO:0007669"/>
    <property type="project" value="InterPro"/>
</dbReference>
<dbReference type="InterPro" id="IPR036259">
    <property type="entry name" value="MFS_trans_sf"/>
</dbReference>
<feature type="transmembrane region" description="Helical" evidence="6">
    <location>
        <begin position="389"/>
        <end position="410"/>
    </location>
</feature>
<organism evidence="8 9">
    <name type="scientific">Aureobasidium subglaciale (strain EXF-2481)</name>
    <name type="common">Aureobasidium pullulans var. subglaciale</name>
    <dbReference type="NCBI Taxonomy" id="1043005"/>
    <lineage>
        <taxon>Eukaryota</taxon>
        <taxon>Fungi</taxon>
        <taxon>Dikarya</taxon>
        <taxon>Ascomycota</taxon>
        <taxon>Pezizomycotina</taxon>
        <taxon>Dothideomycetes</taxon>
        <taxon>Dothideomycetidae</taxon>
        <taxon>Dothideales</taxon>
        <taxon>Saccotheciaceae</taxon>
        <taxon>Aureobasidium</taxon>
    </lineage>
</organism>
<evidence type="ECO:0000259" key="7">
    <source>
        <dbReference type="PROSITE" id="PS50850"/>
    </source>
</evidence>
<keyword evidence="9" id="KW-1185">Reference proteome</keyword>
<reference evidence="8 9" key="1">
    <citation type="journal article" date="2014" name="BMC Genomics">
        <title>Genome sequencing of four Aureobasidium pullulans varieties: biotechnological potential, stress tolerance, and description of new species.</title>
        <authorList>
            <person name="Gostin Ar C."/>
            <person name="Ohm R.A."/>
            <person name="Kogej T."/>
            <person name="Sonjak S."/>
            <person name="Turk M."/>
            <person name="Zajc J."/>
            <person name="Zalar P."/>
            <person name="Grube M."/>
            <person name="Sun H."/>
            <person name="Han J."/>
            <person name="Sharma A."/>
            <person name="Chiniquy J."/>
            <person name="Ngan C.Y."/>
            <person name="Lipzen A."/>
            <person name="Barry K."/>
            <person name="Grigoriev I.V."/>
            <person name="Gunde-Cimerman N."/>
        </authorList>
    </citation>
    <scope>NUCLEOTIDE SEQUENCE [LARGE SCALE GENOMIC DNA]</scope>
    <source>
        <strain evidence="8 9">EXF-2481</strain>
    </source>
</reference>
<dbReference type="PANTHER" id="PTHR43791:SF62">
    <property type="entry name" value="MAJOR FACILITATOR SUPERFAMILY (MFS) PROFILE DOMAIN-CONTAINING PROTEIN"/>
    <property type="match status" value="1"/>
</dbReference>
<dbReference type="Pfam" id="PF07690">
    <property type="entry name" value="MFS_1"/>
    <property type="match status" value="1"/>
</dbReference>
<accession>A0A074XYZ9</accession>
<feature type="transmembrane region" description="Helical" evidence="6">
    <location>
        <begin position="101"/>
        <end position="122"/>
    </location>
</feature>
<keyword evidence="2" id="KW-0813">Transport</keyword>
<dbReference type="InterPro" id="IPR011701">
    <property type="entry name" value="MFS"/>
</dbReference>
<keyword evidence="4 6" id="KW-1133">Transmembrane helix</keyword>
<protein>
    <recommendedName>
        <fullName evidence="7">Major facilitator superfamily (MFS) profile domain-containing protein</fullName>
    </recommendedName>
</protein>
<evidence type="ECO:0000256" key="3">
    <source>
        <dbReference type="ARBA" id="ARBA00022692"/>
    </source>
</evidence>
<comment type="subcellular location">
    <subcellularLocation>
        <location evidence="1">Membrane</location>
        <topology evidence="1">Multi-pass membrane protein</topology>
    </subcellularLocation>
</comment>
<feature type="transmembrane region" description="Helical" evidence="6">
    <location>
        <begin position="196"/>
        <end position="218"/>
    </location>
</feature>
<dbReference type="SUPFAM" id="SSF103473">
    <property type="entry name" value="MFS general substrate transporter"/>
    <property type="match status" value="1"/>
</dbReference>
<dbReference type="EMBL" id="KL584787">
    <property type="protein sequence ID" value="KEQ90655.1"/>
    <property type="molecule type" value="Genomic_DNA"/>
</dbReference>
<feature type="transmembrane region" description="Helical" evidence="6">
    <location>
        <begin position="164"/>
        <end position="184"/>
    </location>
</feature>
<dbReference type="RefSeq" id="XP_013339155.1">
    <property type="nucleotide sequence ID" value="XM_013483701.1"/>
</dbReference>
<dbReference type="InterPro" id="IPR020846">
    <property type="entry name" value="MFS_dom"/>
</dbReference>
<evidence type="ECO:0000256" key="6">
    <source>
        <dbReference type="SAM" id="Phobius"/>
    </source>
</evidence>
<dbReference type="OMA" id="KHFLGWG"/>
<evidence type="ECO:0000256" key="2">
    <source>
        <dbReference type="ARBA" id="ARBA00022448"/>
    </source>
</evidence>
<dbReference type="FunFam" id="1.20.1250.20:FF:000013">
    <property type="entry name" value="MFS general substrate transporter"/>
    <property type="match status" value="1"/>
</dbReference>
<dbReference type="Gene3D" id="1.20.1250.20">
    <property type="entry name" value="MFS general substrate transporter like domains"/>
    <property type="match status" value="2"/>
</dbReference>
<dbReference type="AlphaFoldDB" id="A0A074XYZ9"/>
<dbReference type="FunFam" id="1.20.1250.20:FF:000057">
    <property type="entry name" value="MFS general substrate transporter"/>
    <property type="match status" value="1"/>
</dbReference>
<dbReference type="HOGENOM" id="CLU_001265_0_6_1"/>
<feature type="transmembrane region" description="Helical" evidence="6">
    <location>
        <begin position="360"/>
        <end position="377"/>
    </location>
</feature>
<dbReference type="OrthoDB" id="2250022at2759"/>
<name>A0A074XYZ9_AURSE</name>
<dbReference type="GeneID" id="25368520"/>
<keyword evidence="5 6" id="KW-0472">Membrane</keyword>
<feature type="transmembrane region" description="Helical" evidence="6">
    <location>
        <begin position="266"/>
        <end position="286"/>
    </location>
</feature>
<evidence type="ECO:0000256" key="1">
    <source>
        <dbReference type="ARBA" id="ARBA00004141"/>
    </source>
</evidence>
<dbReference type="Proteomes" id="UP000030641">
    <property type="component" value="Unassembled WGS sequence"/>
</dbReference>
<feature type="domain" description="Major facilitator superfamily (MFS) profile" evidence="7">
    <location>
        <begin position="34"/>
        <end position="450"/>
    </location>
</feature>
<dbReference type="PROSITE" id="PS50850">
    <property type="entry name" value="MFS"/>
    <property type="match status" value="1"/>
</dbReference>
<gene>
    <name evidence="8" type="ORF">AUEXF2481DRAFT_48612</name>
</gene>
<evidence type="ECO:0000256" key="4">
    <source>
        <dbReference type="ARBA" id="ARBA00022989"/>
    </source>
</evidence>
<evidence type="ECO:0000313" key="8">
    <source>
        <dbReference type="EMBL" id="KEQ90655.1"/>
    </source>
</evidence>
<sequence length="463" mass="50715">MKADGLQQELDYSGATNKSDPAELALVRKLDIRIMPTLWAMYFLNYLDRNTIAQARLDGLEDDIGLQGNQYNTCISILFVGYLLMQIPSNMIMSTGKVPPSTYMGACMMIWAVVSACTALVHDYKGLVLVRFFLGIAEAPYYPGALYMLSLFYTRKELATRLAILYSGNIIATSVSGLIAVGTFNTLSGVHGISGWRWLFIIEGSVTFGVAIVAIFLLPNHPLKTTWLTPEERALAHERIQRDTVGMEENRGARAGFMQAIRDPRLYLFCLMQNLHLSACGFNNFFPTVVGSLGFDRTLTLILTCPPYLVSGIAGIVVGLTSGKMNERTWHITLSMGVAAIGFIISCVTLNTAARYVSCFLFASGAYAVNSVILGWVSATLGQTTEKKGISLSIVNVVANASYIYTPYLYPKSDGPRYLTAMSANTAFAVGTVACAWGMKIWLVRTNKKNRAGGTYTELAYAY</sequence>
<dbReference type="InParanoid" id="A0A074XYZ9"/>
<feature type="transmembrane region" description="Helical" evidence="6">
    <location>
        <begin position="128"/>
        <end position="152"/>
    </location>
</feature>
<proteinExistence type="predicted"/>
<evidence type="ECO:0000256" key="5">
    <source>
        <dbReference type="ARBA" id="ARBA00023136"/>
    </source>
</evidence>
<feature type="transmembrane region" description="Helical" evidence="6">
    <location>
        <begin position="298"/>
        <end position="320"/>
    </location>
</feature>
<dbReference type="PANTHER" id="PTHR43791">
    <property type="entry name" value="PERMEASE-RELATED"/>
    <property type="match status" value="1"/>
</dbReference>
<dbReference type="GO" id="GO:0016020">
    <property type="term" value="C:membrane"/>
    <property type="evidence" value="ECO:0007669"/>
    <property type="project" value="UniProtKB-SubCell"/>
</dbReference>
<feature type="transmembrane region" description="Helical" evidence="6">
    <location>
        <begin position="422"/>
        <end position="443"/>
    </location>
</feature>
<evidence type="ECO:0000313" key="9">
    <source>
        <dbReference type="Proteomes" id="UP000030641"/>
    </source>
</evidence>
<keyword evidence="3 6" id="KW-0812">Transmembrane</keyword>
<feature type="transmembrane region" description="Helical" evidence="6">
    <location>
        <begin position="332"/>
        <end position="354"/>
    </location>
</feature>